<accession>A0A191WJZ2</accession>
<gene>
    <name evidence="1" type="ORF">ATC03_19135</name>
</gene>
<reference evidence="2" key="2">
    <citation type="submission" date="2016-01" db="EMBL/GenBank/DDBJ databases">
        <title>Complete genome sequence of Agromyces aureus AR33T and comparison with related organisms.</title>
        <authorList>
            <person name="Corretto E."/>
            <person name="Antonielli L."/>
            <person name="Sessitsch A."/>
            <person name="Brader G."/>
        </authorList>
    </citation>
    <scope>NUCLEOTIDE SEQUENCE [LARGE SCALE GENOMIC DNA]</scope>
    <source>
        <strain evidence="2">AR33</strain>
    </source>
</reference>
<dbReference type="KEGG" id="agy:ATC03_19135"/>
<dbReference type="Proteomes" id="UP000078437">
    <property type="component" value="Chromosome"/>
</dbReference>
<dbReference type="EMBL" id="CP013979">
    <property type="protein sequence ID" value="ANJ28494.1"/>
    <property type="molecule type" value="Genomic_DNA"/>
</dbReference>
<dbReference type="STRING" id="453304.ATC03_19135"/>
<keyword evidence="2" id="KW-1185">Reference proteome</keyword>
<dbReference type="AlphaFoldDB" id="A0A191WJZ2"/>
<evidence type="ECO:0000313" key="1">
    <source>
        <dbReference type="EMBL" id="ANJ28494.1"/>
    </source>
</evidence>
<reference evidence="1 2" key="1">
    <citation type="journal article" date="2016" name="Int. J. Syst. Evol. Microbiol.">
        <title>Agromyces aureus sp. nov., isolated from the rhizosphere of Salix caprea L. grown in a heavy-metal-contaminated soil.</title>
        <authorList>
            <person name="Corretto E."/>
            <person name="Antonielli L."/>
            <person name="Sessitsch A."/>
            <person name="Compant S."/>
            <person name="Gorfer M."/>
            <person name="Kuffner M."/>
            <person name="Brader G."/>
        </authorList>
    </citation>
    <scope>NUCLEOTIDE SEQUENCE [LARGE SCALE GENOMIC DNA]</scope>
    <source>
        <strain evidence="1 2">AR33</strain>
    </source>
</reference>
<sequence length="196" mass="21223">MARATEQGGIMSEHANRTELEPAVEQWTLEALQEAKIGRASRAGRISSARLSEAVRHRHDQLIEGLDAPVISMSARHPWVDGGRIDMFKPGRWDTEYDLVFMSSDFAPNSASIGYGAVVAPSDGTYLVAVRFSGHETTLRLQGPWGVQTAFSATTSDHPTLTAVWTGAAGAHLNFTFLFTGGIIGYLEAIDIHLLG</sequence>
<protein>
    <submittedName>
        <fullName evidence="1">Uncharacterized protein</fullName>
    </submittedName>
</protein>
<proteinExistence type="predicted"/>
<name>A0A191WJZ2_9MICO</name>
<evidence type="ECO:0000313" key="2">
    <source>
        <dbReference type="Proteomes" id="UP000078437"/>
    </source>
</evidence>
<organism evidence="1 2">
    <name type="scientific">Agromyces aureus</name>
    <dbReference type="NCBI Taxonomy" id="453304"/>
    <lineage>
        <taxon>Bacteria</taxon>
        <taxon>Bacillati</taxon>
        <taxon>Actinomycetota</taxon>
        <taxon>Actinomycetes</taxon>
        <taxon>Micrococcales</taxon>
        <taxon>Microbacteriaceae</taxon>
        <taxon>Agromyces</taxon>
    </lineage>
</organism>